<evidence type="ECO:0000256" key="1">
    <source>
        <dbReference type="ARBA" id="ARBA00006754"/>
    </source>
</evidence>
<comment type="similarity">
    <text evidence="1">Belongs to the CdaR family.</text>
</comment>
<dbReference type="Proteomes" id="UP000612899">
    <property type="component" value="Unassembled WGS sequence"/>
</dbReference>
<gene>
    <name evidence="6" type="ORF">Rhe02_34990</name>
</gene>
<dbReference type="Pfam" id="PF07905">
    <property type="entry name" value="PucR"/>
    <property type="match status" value="1"/>
</dbReference>
<organism evidence="6 7">
    <name type="scientific">Rhizocola hellebori</name>
    <dbReference type="NCBI Taxonomy" id="1392758"/>
    <lineage>
        <taxon>Bacteria</taxon>
        <taxon>Bacillati</taxon>
        <taxon>Actinomycetota</taxon>
        <taxon>Actinomycetes</taxon>
        <taxon>Micromonosporales</taxon>
        <taxon>Micromonosporaceae</taxon>
        <taxon>Rhizocola</taxon>
    </lineage>
</organism>
<sequence>MFPLRLRALLDLADLKLELLSGESELDRTIVAVMTTDLPNPSRYLSGGELVLTGMVWRRTPADSVPFVKALVAAGVCALAAGDGISGNIPDDLRAACAEHGLPLLRVPADIAFTTVTEQVVRRLSPIRADNVTDFLGRHRHLVSASAAAGGDGLGAVLDLIKQQLSMRCWIISPTGLEIAANSAALSEQIKTQALRHYLSGQQVPYPLAGQGMSVLGAGEPHQPRLVHWLIICDSDVTQWAPQHHQLARELAALVEAERRRLEGARESKRAAARDLIRMAAADTDPTELAYQLKFTGLAADTALVIVAAQLEGGLALPILEDLLYRLPSATAVLEKTAFAIVAASPEQVRDAVAAATALAPALGGNPLRIGVSGTATGAASLRGALDEARHACAMAAMSGDRVAIVGEEELTSHVMLLAAVPDGVRRAFRDRLLGPLLEYDRLHRADLVPTLRAFLASSGSWTKCAEELHIHVNTLRYRIQRIEQMTGRDLARLDARVDLFLALSLTSPPL</sequence>
<evidence type="ECO:0000259" key="4">
    <source>
        <dbReference type="Pfam" id="PF13556"/>
    </source>
</evidence>
<feature type="coiled-coil region" evidence="2">
    <location>
        <begin position="248"/>
        <end position="275"/>
    </location>
</feature>
<accession>A0A8J3Q8S9</accession>
<dbReference type="Pfam" id="PF13556">
    <property type="entry name" value="HTH_30"/>
    <property type="match status" value="1"/>
</dbReference>
<dbReference type="InterPro" id="IPR025736">
    <property type="entry name" value="PucR_C-HTH_dom"/>
</dbReference>
<evidence type="ECO:0008006" key="8">
    <source>
        <dbReference type="Google" id="ProtNLM"/>
    </source>
</evidence>
<proteinExistence type="inferred from homology"/>
<feature type="domain" description="CdaR GGDEF-like" evidence="5">
    <location>
        <begin position="284"/>
        <end position="394"/>
    </location>
</feature>
<keyword evidence="2" id="KW-0175">Coiled coil</keyword>
<dbReference type="InterPro" id="IPR012914">
    <property type="entry name" value="PucR_dom"/>
</dbReference>
<evidence type="ECO:0000313" key="7">
    <source>
        <dbReference type="Proteomes" id="UP000612899"/>
    </source>
</evidence>
<dbReference type="AlphaFoldDB" id="A0A8J3Q8S9"/>
<feature type="domain" description="PucR C-terminal helix-turn-helix" evidence="4">
    <location>
        <begin position="448"/>
        <end position="505"/>
    </location>
</feature>
<evidence type="ECO:0000259" key="5">
    <source>
        <dbReference type="Pfam" id="PF17853"/>
    </source>
</evidence>
<reference evidence="6" key="1">
    <citation type="submission" date="2021-01" db="EMBL/GenBank/DDBJ databases">
        <title>Whole genome shotgun sequence of Rhizocola hellebori NBRC 109834.</title>
        <authorList>
            <person name="Komaki H."/>
            <person name="Tamura T."/>
        </authorList>
    </citation>
    <scope>NUCLEOTIDE SEQUENCE</scope>
    <source>
        <strain evidence="6">NBRC 109834</strain>
    </source>
</reference>
<dbReference type="InterPro" id="IPR051448">
    <property type="entry name" value="CdaR-like_regulators"/>
</dbReference>
<dbReference type="InterPro" id="IPR042070">
    <property type="entry name" value="PucR_C-HTH_sf"/>
</dbReference>
<dbReference type="PANTHER" id="PTHR33744:SF17">
    <property type="entry name" value="CONSERVED PROTEIN"/>
    <property type="match status" value="1"/>
</dbReference>
<dbReference type="InterPro" id="IPR041522">
    <property type="entry name" value="CdaR_GGDEF"/>
</dbReference>
<dbReference type="PANTHER" id="PTHR33744">
    <property type="entry name" value="CARBOHYDRATE DIACID REGULATOR"/>
    <property type="match status" value="1"/>
</dbReference>
<evidence type="ECO:0000259" key="3">
    <source>
        <dbReference type="Pfam" id="PF07905"/>
    </source>
</evidence>
<protein>
    <recommendedName>
        <fullName evidence="8">PucR family transcriptional regulator</fullName>
    </recommendedName>
</protein>
<keyword evidence="7" id="KW-1185">Reference proteome</keyword>
<dbReference type="Gene3D" id="1.10.10.2840">
    <property type="entry name" value="PucR C-terminal helix-turn-helix domain"/>
    <property type="match status" value="1"/>
</dbReference>
<dbReference type="EMBL" id="BONY01000019">
    <property type="protein sequence ID" value="GIH05432.1"/>
    <property type="molecule type" value="Genomic_DNA"/>
</dbReference>
<name>A0A8J3Q8S9_9ACTN</name>
<evidence type="ECO:0000256" key="2">
    <source>
        <dbReference type="SAM" id="Coils"/>
    </source>
</evidence>
<feature type="domain" description="Purine catabolism PurC-like" evidence="3">
    <location>
        <begin position="9"/>
        <end position="124"/>
    </location>
</feature>
<comment type="caution">
    <text evidence="6">The sequence shown here is derived from an EMBL/GenBank/DDBJ whole genome shotgun (WGS) entry which is preliminary data.</text>
</comment>
<evidence type="ECO:0000313" key="6">
    <source>
        <dbReference type="EMBL" id="GIH05432.1"/>
    </source>
</evidence>
<dbReference type="Pfam" id="PF17853">
    <property type="entry name" value="GGDEF_2"/>
    <property type="match status" value="1"/>
</dbReference>